<dbReference type="AlphaFoldDB" id="C8W2Q5"/>
<dbReference type="Proteomes" id="UP000002217">
    <property type="component" value="Chromosome"/>
</dbReference>
<name>C8W2Q5_DESAS</name>
<dbReference type="HOGENOM" id="CLU_2449821_0_0_9"/>
<dbReference type="KEGG" id="dae:Dtox_0098"/>
<dbReference type="EMBL" id="CP001720">
    <property type="protein sequence ID" value="ACV61061.1"/>
    <property type="molecule type" value="Genomic_DNA"/>
</dbReference>
<organism evidence="1 2">
    <name type="scientific">Desulfofarcimen acetoxidans (strain ATCC 49208 / DSM 771 / KCTC 5769 / VKM B-1644 / 5575)</name>
    <name type="common">Desulfotomaculum acetoxidans</name>
    <dbReference type="NCBI Taxonomy" id="485916"/>
    <lineage>
        <taxon>Bacteria</taxon>
        <taxon>Bacillati</taxon>
        <taxon>Bacillota</taxon>
        <taxon>Clostridia</taxon>
        <taxon>Eubacteriales</taxon>
        <taxon>Peptococcaceae</taxon>
        <taxon>Desulfofarcimen</taxon>
    </lineage>
</organism>
<proteinExistence type="predicted"/>
<dbReference type="eggNOG" id="ENOG5033IIW">
    <property type="taxonomic scope" value="Bacteria"/>
</dbReference>
<protein>
    <submittedName>
        <fullName evidence="1">Uncharacterized protein</fullName>
    </submittedName>
</protein>
<reference evidence="1 2" key="1">
    <citation type="journal article" date="2009" name="Stand. Genomic Sci.">
        <title>Complete genome sequence of Desulfotomaculum acetoxidans type strain (5575).</title>
        <authorList>
            <person name="Spring S."/>
            <person name="Lapidus A."/>
            <person name="Schroder M."/>
            <person name="Gleim D."/>
            <person name="Sims D."/>
            <person name="Meincke L."/>
            <person name="Glavina Del Rio T."/>
            <person name="Tice H."/>
            <person name="Copeland A."/>
            <person name="Cheng J.F."/>
            <person name="Lucas S."/>
            <person name="Chen F."/>
            <person name="Nolan M."/>
            <person name="Bruce D."/>
            <person name="Goodwin L."/>
            <person name="Pitluck S."/>
            <person name="Ivanova N."/>
            <person name="Mavromatis K."/>
            <person name="Mikhailova N."/>
            <person name="Pati A."/>
            <person name="Chen A."/>
            <person name="Palaniappan K."/>
            <person name="Land M."/>
            <person name="Hauser L."/>
            <person name="Chang Y.J."/>
            <person name="Jeffries C.D."/>
            <person name="Chain P."/>
            <person name="Saunders E."/>
            <person name="Brettin T."/>
            <person name="Detter J.C."/>
            <person name="Goker M."/>
            <person name="Bristow J."/>
            <person name="Eisen J.A."/>
            <person name="Markowitz V."/>
            <person name="Hugenholtz P."/>
            <person name="Kyrpides N.C."/>
            <person name="Klenk H.P."/>
            <person name="Han C."/>
        </authorList>
    </citation>
    <scope>NUCLEOTIDE SEQUENCE [LARGE SCALE GENOMIC DNA]</scope>
    <source>
        <strain evidence="2">ATCC 49208 / DSM 771 / VKM B-1644</strain>
    </source>
</reference>
<accession>C8W2Q5</accession>
<evidence type="ECO:0000313" key="1">
    <source>
        <dbReference type="EMBL" id="ACV61061.1"/>
    </source>
</evidence>
<keyword evidence="2" id="KW-1185">Reference proteome</keyword>
<evidence type="ECO:0000313" key="2">
    <source>
        <dbReference type="Proteomes" id="UP000002217"/>
    </source>
</evidence>
<sequence>MTGEKTLINIKQLSKKYRTNVSKLIQAWRRGHSDLEISRSYRINLTTLRQIKADIELTHRRIRLEKRKEKFSDFYSSPQHHIFLRPFM</sequence>
<gene>
    <name evidence="1" type="ordered locus">Dtox_0098</name>
</gene>